<evidence type="ECO:0000313" key="10">
    <source>
        <dbReference type="EMBL" id="KAI3917748.1"/>
    </source>
</evidence>
<protein>
    <recommendedName>
        <fullName evidence="9">Amino acid transporter transmembrane domain-containing protein</fullName>
    </recommendedName>
</protein>
<dbReference type="GO" id="GO:0016020">
    <property type="term" value="C:membrane"/>
    <property type="evidence" value="ECO:0007669"/>
    <property type="project" value="UniProtKB-SubCell"/>
</dbReference>
<evidence type="ECO:0000313" key="11">
    <source>
        <dbReference type="Proteomes" id="UP001202328"/>
    </source>
</evidence>
<feature type="transmembrane region" description="Helical" evidence="8">
    <location>
        <begin position="86"/>
        <end position="106"/>
    </location>
</feature>
<dbReference type="InterPro" id="IPR013057">
    <property type="entry name" value="AA_transpt_TM"/>
</dbReference>
<keyword evidence="2" id="KW-0813">Transport</keyword>
<accession>A0AAD4SRZ0</accession>
<name>A0AAD4SRZ0_9MAGN</name>
<comment type="caution">
    <text evidence="10">The sequence shown here is derived from an EMBL/GenBank/DDBJ whole genome shotgun (WGS) entry which is preliminary data.</text>
</comment>
<dbReference type="GO" id="GO:0006865">
    <property type="term" value="P:amino acid transport"/>
    <property type="evidence" value="ECO:0007669"/>
    <property type="project" value="UniProtKB-KW"/>
</dbReference>
<evidence type="ECO:0000259" key="9">
    <source>
        <dbReference type="Pfam" id="PF01490"/>
    </source>
</evidence>
<evidence type="ECO:0000256" key="7">
    <source>
        <dbReference type="SAM" id="MobiDB-lite"/>
    </source>
</evidence>
<evidence type="ECO:0000256" key="2">
    <source>
        <dbReference type="ARBA" id="ARBA00022448"/>
    </source>
</evidence>
<dbReference type="EMBL" id="JAJJMB010008983">
    <property type="protein sequence ID" value="KAI3917748.1"/>
    <property type="molecule type" value="Genomic_DNA"/>
</dbReference>
<feature type="transmembrane region" description="Helical" evidence="8">
    <location>
        <begin position="237"/>
        <end position="258"/>
    </location>
</feature>
<keyword evidence="11" id="KW-1185">Reference proteome</keyword>
<sequence length="525" mass="57397">MNDIHLQTQTTTKYQQLVVASSKNISAFLYFLSLEMAITTTNGNDVVTLRVQQQNLAPKRSIGNGTGIEDLDDDGKPRRTGSTMSASAHIITAVIGAGVLSLPWVIAQLGWVAGPTALAIFSCITFYTSSLLADCYRYPDPRFGKRNYNYSEAVGTFLGQRMQMACGIIQYVNIFGYSVGYAVTAVVSMVAIFKASCFHKRGFGETSCSISNIPFMIGFGICEVILSQIPNMSELTVLSTVATLMSFCYASIGVLLSVNKVAKGNTGKTTLTGVEIGPGFSVADKVWSSFSAIGDIQVAFSFSLLLLEIQDTMKGPSENKKMKMANLISVTTTTVFYALCGCVGYAAYGNDAPGNMLSGVYDPMWLVILANVCIVVHVVGGYQVYNQPLYAAIESWSSKKWENSRFVNHEYPVCIPGFKNKKCHINMFRIVWRSGYVIVVTLIAMVLPFFNDILAFLGATGYWPLTIYFPIAMYISRKEIRKYSLKWILLQSLSAFCLICSIAAVCGAIRGISKSLANNPFKAKT</sequence>
<evidence type="ECO:0000256" key="5">
    <source>
        <dbReference type="ARBA" id="ARBA00022989"/>
    </source>
</evidence>
<organism evidence="10 11">
    <name type="scientific">Papaver atlanticum</name>
    <dbReference type="NCBI Taxonomy" id="357466"/>
    <lineage>
        <taxon>Eukaryota</taxon>
        <taxon>Viridiplantae</taxon>
        <taxon>Streptophyta</taxon>
        <taxon>Embryophyta</taxon>
        <taxon>Tracheophyta</taxon>
        <taxon>Spermatophyta</taxon>
        <taxon>Magnoliopsida</taxon>
        <taxon>Ranunculales</taxon>
        <taxon>Papaveraceae</taxon>
        <taxon>Papaveroideae</taxon>
        <taxon>Papaver</taxon>
    </lineage>
</organism>
<reference evidence="10" key="1">
    <citation type="submission" date="2022-04" db="EMBL/GenBank/DDBJ databases">
        <title>A functionally conserved STORR gene fusion in Papaver species that diverged 16.8 million years ago.</title>
        <authorList>
            <person name="Catania T."/>
        </authorList>
    </citation>
    <scope>NUCLEOTIDE SEQUENCE</scope>
    <source>
        <strain evidence="10">S-188037</strain>
    </source>
</reference>
<feature type="transmembrane region" description="Helical" evidence="8">
    <location>
        <begin position="112"/>
        <end position="136"/>
    </location>
</feature>
<evidence type="ECO:0000256" key="1">
    <source>
        <dbReference type="ARBA" id="ARBA00004370"/>
    </source>
</evidence>
<evidence type="ECO:0000256" key="4">
    <source>
        <dbReference type="ARBA" id="ARBA00022970"/>
    </source>
</evidence>
<feature type="transmembrane region" description="Helical" evidence="8">
    <location>
        <begin position="171"/>
        <end position="193"/>
    </location>
</feature>
<keyword evidence="6 8" id="KW-0472">Membrane</keyword>
<keyword evidence="3 8" id="KW-0812">Transmembrane</keyword>
<dbReference type="PANTHER" id="PTHR48017">
    <property type="entry name" value="OS05G0424000 PROTEIN-RELATED"/>
    <property type="match status" value="1"/>
</dbReference>
<proteinExistence type="predicted"/>
<comment type="subcellular location">
    <subcellularLocation>
        <location evidence="1">Membrane</location>
    </subcellularLocation>
</comment>
<evidence type="ECO:0000256" key="6">
    <source>
        <dbReference type="ARBA" id="ARBA00023136"/>
    </source>
</evidence>
<dbReference type="Proteomes" id="UP001202328">
    <property type="component" value="Unassembled WGS sequence"/>
</dbReference>
<feature type="transmembrane region" description="Helical" evidence="8">
    <location>
        <begin position="327"/>
        <end position="348"/>
    </location>
</feature>
<feature type="region of interest" description="Disordered" evidence="7">
    <location>
        <begin position="60"/>
        <end position="82"/>
    </location>
</feature>
<evidence type="ECO:0000256" key="8">
    <source>
        <dbReference type="SAM" id="Phobius"/>
    </source>
</evidence>
<evidence type="ECO:0000256" key="3">
    <source>
        <dbReference type="ARBA" id="ARBA00022692"/>
    </source>
</evidence>
<keyword evidence="5 8" id="KW-1133">Transmembrane helix</keyword>
<feature type="transmembrane region" description="Helical" evidence="8">
    <location>
        <begin position="364"/>
        <end position="385"/>
    </location>
</feature>
<feature type="domain" description="Amino acid transporter transmembrane" evidence="9">
    <location>
        <begin position="79"/>
        <end position="510"/>
    </location>
</feature>
<feature type="transmembrane region" description="Helical" evidence="8">
    <location>
        <begin position="453"/>
        <end position="475"/>
    </location>
</feature>
<dbReference type="AlphaFoldDB" id="A0AAD4SRZ0"/>
<feature type="transmembrane region" description="Helical" evidence="8">
    <location>
        <begin position="487"/>
        <end position="512"/>
    </location>
</feature>
<feature type="transmembrane region" description="Helical" evidence="8">
    <location>
        <begin position="430"/>
        <end position="447"/>
    </location>
</feature>
<dbReference type="Pfam" id="PF01490">
    <property type="entry name" value="Aa_trans"/>
    <property type="match status" value="1"/>
</dbReference>
<keyword evidence="4" id="KW-0029">Amino-acid transport</keyword>
<gene>
    <name evidence="10" type="ORF">MKW98_021510</name>
</gene>